<name>A0A364LFH2_9GAMM</name>
<dbReference type="EMBL" id="MVJN01000014">
    <property type="protein sequence ID" value="RAP34721.1"/>
    <property type="molecule type" value="Genomic_DNA"/>
</dbReference>
<sequence length="319" mass="37655">MVMSTLFLGEIKSRMLREDNINRNGASLYRNEFGHIIAPLLLTQWPTFKRKQPVIFSDKHLCMMQLAELCYRMLVRCEIQPLYSLQSTPIHANNTISISQLNSIEQRLFTRVNQPSLYLPNAKGEKLSKSQVLRWTHLYTLEAAHLTVEQQTKNYPDLISDADLWSQFKEEAGFMMYCIACGDCNLMNKVDYMLNECLRFLDVSWLQMDIIQQNNFMYYYHREILEAFYDDFIDYFDSLDEQFISIHGQSLSQMTIEQLDELSIEDFTDREPLIKVLYGQDTADFRQSWRANIQYDEARGLYLITRISAPERVMKNLMN</sequence>
<evidence type="ECO:0000313" key="1">
    <source>
        <dbReference type="EMBL" id="RAP34721.1"/>
    </source>
</evidence>
<dbReference type="AlphaFoldDB" id="A0A364LFH2"/>
<reference evidence="1 2" key="1">
    <citation type="submission" date="2017-02" db="EMBL/GenBank/DDBJ databases">
        <title>Legionella quilivanii strain from human: case report and whole genome sequencing analysis.</title>
        <authorList>
            <person name="Lalancette C."/>
            <person name="Leduc J.-M."/>
            <person name="Levesque S."/>
            <person name="Fournier E."/>
            <person name="Saoud J."/>
            <person name="Faucher S.P."/>
            <person name="Bernard K."/>
            <person name="Martineau C."/>
            <person name="Longtin J."/>
        </authorList>
    </citation>
    <scope>NUCLEOTIDE SEQUENCE [LARGE SCALE GENOMIC DNA]</scope>
    <source>
        <strain evidence="1 2">ID143958</strain>
    </source>
</reference>
<comment type="caution">
    <text evidence="1">The sequence shown here is derived from an EMBL/GenBank/DDBJ whole genome shotgun (WGS) entry which is preliminary data.</text>
</comment>
<organism evidence="1 2">
    <name type="scientific">Legionella quinlivanii</name>
    <dbReference type="NCBI Taxonomy" id="45073"/>
    <lineage>
        <taxon>Bacteria</taxon>
        <taxon>Pseudomonadati</taxon>
        <taxon>Pseudomonadota</taxon>
        <taxon>Gammaproteobacteria</taxon>
        <taxon>Legionellales</taxon>
        <taxon>Legionellaceae</taxon>
        <taxon>Legionella</taxon>
    </lineage>
</organism>
<protein>
    <submittedName>
        <fullName evidence="1">Uncharacterized protein</fullName>
    </submittedName>
</protein>
<evidence type="ECO:0000313" key="2">
    <source>
        <dbReference type="Proteomes" id="UP000249458"/>
    </source>
</evidence>
<proteinExistence type="predicted"/>
<gene>
    <name evidence="1" type="ORF">B1207_14795</name>
</gene>
<accession>A0A364LFH2</accession>
<dbReference type="Proteomes" id="UP000249458">
    <property type="component" value="Unassembled WGS sequence"/>
</dbReference>